<dbReference type="Proteomes" id="UP000399692">
    <property type="component" value="Unassembled WGS sequence"/>
</dbReference>
<dbReference type="AlphaFoldDB" id="A0A5E6VH53"/>
<evidence type="ECO:0000313" key="2">
    <source>
        <dbReference type="Proteomes" id="UP000399692"/>
    </source>
</evidence>
<sequence length="268" mass="29459">MQQLLEHRKHPVLGGHVEVDQQVATEHEVIMPVATSQGWIKHVADLQIDLVADSLMQLMALTGSAEMPLAKGHITATKGIAPVQRLASTGDRVGADVQPIDTERGGAHAAVEQRHGNRIRLFAGRARQAEDAQRPHTGQFGQALVREAGQRGKRLGITEKPGFRDDHRLDQRLLFSRRLLQQQPVIVQVVGCQRSTALTQGTLDHGHSDRLDIQADALLQESKKLLFDHAGTCAGASGNSKRRTSSLSNWSISMRCNMPWASWRTGPR</sequence>
<protein>
    <submittedName>
        <fullName evidence="1">Uncharacterized protein</fullName>
    </submittedName>
</protein>
<organism evidence="1 2">
    <name type="scientific">Pseudomonas fluorescens</name>
    <dbReference type="NCBI Taxonomy" id="294"/>
    <lineage>
        <taxon>Bacteria</taxon>
        <taxon>Pseudomonadati</taxon>
        <taxon>Pseudomonadota</taxon>
        <taxon>Gammaproteobacteria</taxon>
        <taxon>Pseudomonadales</taxon>
        <taxon>Pseudomonadaceae</taxon>
        <taxon>Pseudomonas</taxon>
    </lineage>
</organism>
<reference evidence="1 2" key="1">
    <citation type="submission" date="2019-09" db="EMBL/GenBank/DDBJ databases">
        <authorList>
            <person name="Chandra G."/>
            <person name="Truman W A."/>
        </authorList>
    </citation>
    <scope>NUCLEOTIDE SEQUENCE [LARGE SCALE GENOMIC DNA]</scope>
    <source>
        <strain evidence="1">PS631</strain>
    </source>
</reference>
<dbReference type="EMBL" id="CABVHF010000016">
    <property type="protein sequence ID" value="VVN11676.1"/>
    <property type="molecule type" value="Genomic_DNA"/>
</dbReference>
<name>A0A5E6VH53_PSEFL</name>
<accession>A0A5E6VH53</accession>
<evidence type="ECO:0000313" key="1">
    <source>
        <dbReference type="EMBL" id="VVN11676.1"/>
    </source>
</evidence>
<proteinExistence type="predicted"/>
<gene>
    <name evidence="1" type="ORF">PS631_03899</name>
</gene>